<reference evidence="3" key="1">
    <citation type="journal article" date="2018" name="Nat. Microbiol.">
        <title>Leveraging single-cell genomics to expand the fungal tree of life.</title>
        <authorList>
            <person name="Ahrendt S.R."/>
            <person name="Quandt C.A."/>
            <person name="Ciobanu D."/>
            <person name="Clum A."/>
            <person name="Salamov A."/>
            <person name="Andreopoulos B."/>
            <person name="Cheng J.F."/>
            <person name="Woyke T."/>
            <person name="Pelin A."/>
            <person name="Henrissat B."/>
            <person name="Reynolds N.K."/>
            <person name="Benny G.L."/>
            <person name="Smith M.E."/>
            <person name="James T.Y."/>
            <person name="Grigoriev I.V."/>
        </authorList>
    </citation>
    <scope>NUCLEOTIDE SEQUENCE [LARGE SCALE GENOMIC DNA]</scope>
    <source>
        <strain evidence="3">CSF55</strain>
    </source>
</reference>
<accession>A0A4P9Y9L4</accession>
<dbReference type="PANTHER" id="PTHR45786:SF74">
    <property type="entry name" value="ATP-DEPENDENT DNA HELICASE"/>
    <property type="match status" value="1"/>
</dbReference>
<dbReference type="AlphaFoldDB" id="A0A4P9Y9L4"/>
<feature type="non-terminal residue" evidence="2">
    <location>
        <position position="1"/>
    </location>
</feature>
<dbReference type="PANTHER" id="PTHR45786">
    <property type="entry name" value="DNA BINDING PROTEIN-LIKE"/>
    <property type="match status" value="1"/>
</dbReference>
<evidence type="ECO:0000313" key="2">
    <source>
        <dbReference type="EMBL" id="RKP15798.1"/>
    </source>
</evidence>
<evidence type="ECO:0000259" key="1">
    <source>
        <dbReference type="Pfam" id="PF14214"/>
    </source>
</evidence>
<feature type="non-terminal residue" evidence="2">
    <location>
        <position position="120"/>
    </location>
</feature>
<dbReference type="EMBL" id="ML007670">
    <property type="protein sequence ID" value="RKP15798.1"/>
    <property type="molecule type" value="Genomic_DNA"/>
</dbReference>
<dbReference type="Proteomes" id="UP000281549">
    <property type="component" value="Unassembled WGS sequence"/>
</dbReference>
<dbReference type="InterPro" id="IPR025476">
    <property type="entry name" value="Helitron_helicase-like"/>
</dbReference>
<dbReference type="Pfam" id="PF14214">
    <property type="entry name" value="Helitron_like_N"/>
    <property type="match status" value="1"/>
</dbReference>
<protein>
    <recommendedName>
        <fullName evidence="1">Helitron helicase-like domain-containing protein</fullName>
    </recommendedName>
</protein>
<organism evidence="2 3">
    <name type="scientific">Rozella allomycis (strain CSF55)</name>
    <dbReference type="NCBI Taxonomy" id="988480"/>
    <lineage>
        <taxon>Eukaryota</taxon>
        <taxon>Fungi</taxon>
        <taxon>Fungi incertae sedis</taxon>
        <taxon>Cryptomycota</taxon>
        <taxon>Cryptomycota incertae sedis</taxon>
        <taxon>Rozella</taxon>
    </lineage>
</organism>
<evidence type="ECO:0000313" key="3">
    <source>
        <dbReference type="Proteomes" id="UP000281549"/>
    </source>
</evidence>
<name>A0A4P9Y9L4_ROZAC</name>
<gene>
    <name evidence="2" type="ORF">ROZALSC1DRAFT_1977</name>
</gene>
<feature type="domain" description="Helitron helicase-like" evidence="1">
    <location>
        <begin position="2"/>
        <end position="119"/>
    </location>
</feature>
<proteinExistence type="predicted"/>
<sequence>QYSKIETGRLNYFRTHQREIRFELYQGLQDVFANEFERVGRRIVLPSSFTAGPRAMLQLYQDSMAIVREFGKPDLFITVTCNPSWPEIKDNLMLNQTEQDRPDIVARVFNQNLKLIIQII</sequence>